<keyword evidence="3" id="KW-1185">Reference proteome</keyword>
<evidence type="ECO:0000256" key="1">
    <source>
        <dbReference type="SAM" id="SignalP"/>
    </source>
</evidence>
<feature type="chain" id="PRO_5045729413" evidence="1">
    <location>
        <begin position="22"/>
        <end position="193"/>
    </location>
</feature>
<dbReference type="EMBL" id="JBAKFM010000001">
    <property type="protein sequence ID" value="MEX0468717.1"/>
    <property type="molecule type" value="Genomic_DNA"/>
</dbReference>
<name>A0ABV3TAR2_9GAMM</name>
<dbReference type="PROSITE" id="PS51257">
    <property type="entry name" value="PROKAR_LIPOPROTEIN"/>
    <property type="match status" value="1"/>
</dbReference>
<keyword evidence="2" id="KW-0449">Lipoprotein</keyword>
<dbReference type="Pfam" id="PF03923">
    <property type="entry name" value="Lipoprotein_16"/>
    <property type="match status" value="1"/>
</dbReference>
<evidence type="ECO:0000313" key="3">
    <source>
        <dbReference type="Proteomes" id="UP001556709"/>
    </source>
</evidence>
<feature type="signal peptide" evidence="1">
    <location>
        <begin position="1"/>
        <end position="21"/>
    </location>
</feature>
<organism evidence="2 3">
    <name type="scientific">Spiribacter pallidus</name>
    <dbReference type="NCBI Taxonomy" id="1987936"/>
    <lineage>
        <taxon>Bacteria</taxon>
        <taxon>Pseudomonadati</taxon>
        <taxon>Pseudomonadota</taxon>
        <taxon>Gammaproteobacteria</taxon>
        <taxon>Chromatiales</taxon>
        <taxon>Ectothiorhodospiraceae</taxon>
        <taxon>Spiribacter</taxon>
    </lineage>
</organism>
<dbReference type="InterPro" id="IPR005619">
    <property type="entry name" value="Uncharacterised_YajG"/>
</dbReference>
<accession>A0ABV3TAR2</accession>
<reference evidence="2 3" key="1">
    <citation type="submission" date="2024-02" db="EMBL/GenBank/DDBJ databases">
        <title>New especies of Spiribacter isolated from saline water.</title>
        <authorList>
            <person name="Leon M.J."/>
            <person name="De La Haba R."/>
            <person name="Sanchez-Porro C."/>
            <person name="Ventosa A."/>
        </authorList>
    </citation>
    <scope>NUCLEOTIDE SEQUENCE [LARGE SCALE GENOMIC DNA]</scope>
    <source>
        <strain evidence="3">ag22IC6-390</strain>
    </source>
</reference>
<gene>
    <name evidence="2" type="ORF">V6X73_03100</name>
</gene>
<protein>
    <submittedName>
        <fullName evidence="2">YajG family lipoprotein</fullName>
    </submittedName>
</protein>
<evidence type="ECO:0000313" key="2">
    <source>
        <dbReference type="EMBL" id="MEX0468717.1"/>
    </source>
</evidence>
<sequence>MRYLPRLILLAATAVILTACAQGTQTLRLSPTPAAVESLVGSGQSLGLSVEDARTDRDLGMLENPDGSIARLMPAQQITYTLQLAAAETLRGYDFEPSLWDEARTPRLEIRIETLDHQVTAGVPYELATEVALTATGYADGQRYTTRSGTTLTRQRPLPPTADANADAINTALSRALGQLLDDELARFLATGR</sequence>
<dbReference type="Proteomes" id="UP001556709">
    <property type="component" value="Unassembled WGS sequence"/>
</dbReference>
<comment type="caution">
    <text evidence="2">The sequence shown here is derived from an EMBL/GenBank/DDBJ whole genome shotgun (WGS) entry which is preliminary data.</text>
</comment>
<keyword evidence="1" id="KW-0732">Signal</keyword>
<dbReference type="RefSeq" id="WP_367957788.1">
    <property type="nucleotide sequence ID" value="NZ_JBAKFK010000001.1"/>
</dbReference>
<proteinExistence type="predicted"/>